<sequence length="155" mass="17011">MRIVWLTLLLVGLSSLSVSAWAQAKGDWSLIASPGISYQKQIFGEINAMYANVQFGPGAVLVHGPRIGLEAGYRDHLVYAPKIGYEFDFILVALRANLVGYVDQGQVDLRLLPEAGLSFFGFANFTYGYNAPLGTYRTPATSLHRLTLTANLLRD</sequence>
<name>A0A5D6VFJ0_9BACT</name>
<dbReference type="EMBL" id="VTHL01000002">
    <property type="protein sequence ID" value="TYZ13488.1"/>
    <property type="molecule type" value="Genomic_DNA"/>
</dbReference>
<reference evidence="2 3" key="1">
    <citation type="submission" date="2019-08" db="EMBL/GenBank/DDBJ databases">
        <authorList>
            <person name="Seo M.-J."/>
        </authorList>
    </citation>
    <scope>NUCLEOTIDE SEQUENCE [LARGE SCALE GENOMIC DNA]</scope>
    <source>
        <strain evidence="2 3">KIGAM108</strain>
    </source>
</reference>
<dbReference type="Proteomes" id="UP000322791">
    <property type="component" value="Unassembled WGS sequence"/>
</dbReference>
<organism evidence="2 3">
    <name type="scientific">Hymenobacter lutimineralis</name>
    <dbReference type="NCBI Taxonomy" id="2606448"/>
    <lineage>
        <taxon>Bacteria</taxon>
        <taxon>Pseudomonadati</taxon>
        <taxon>Bacteroidota</taxon>
        <taxon>Cytophagia</taxon>
        <taxon>Cytophagales</taxon>
        <taxon>Hymenobacteraceae</taxon>
        <taxon>Hymenobacter</taxon>
    </lineage>
</organism>
<keyword evidence="3" id="KW-1185">Reference proteome</keyword>
<evidence type="ECO:0008006" key="4">
    <source>
        <dbReference type="Google" id="ProtNLM"/>
    </source>
</evidence>
<proteinExistence type="predicted"/>
<feature type="signal peptide" evidence="1">
    <location>
        <begin position="1"/>
        <end position="22"/>
    </location>
</feature>
<comment type="caution">
    <text evidence="2">The sequence shown here is derived from an EMBL/GenBank/DDBJ whole genome shotgun (WGS) entry which is preliminary data.</text>
</comment>
<evidence type="ECO:0000256" key="1">
    <source>
        <dbReference type="SAM" id="SignalP"/>
    </source>
</evidence>
<keyword evidence="1" id="KW-0732">Signal</keyword>
<dbReference type="AlphaFoldDB" id="A0A5D6VFJ0"/>
<protein>
    <recommendedName>
        <fullName evidence="4">PorT family protein</fullName>
    </recommendedName>
</protein>
<evidence type="ECO:0000313" key="3">
    <source>
        <dbReference type="Proteomes" id="UP000322791"/>
    </source>
</evidence>
<feature type="chain" id="PRO_5022753146" description="PorT family protein" evidence="1">
    <location>
        <begin position="23"/>
        <end position="155"/>
    </location>
</feature>
<evidence type="ECO:0000313" key="2">
    <source>
        <dbReference type="EMBL" id="TYZ13488.1"/>
    </source>
</evidence>
<accession>A0A5D6VFJ0</accession>
<gene>
    <name evidence="2" type="ORF">FY528_03510</name>
</gene>
<dbReference type="RefSeq" id="WP_149069605.1">
    <property type="nucleotide sequence ID" value="NZ_VTHL01000002.1"/>
</dbReference>